<feature type="region of interest" description="Disordered" evidence="1">
    <location>
        <begin position="75"/>
        <end position="107"/>
    </location>
</feature>
<accession>A0ABR4BTV2</accession>
<evidence type="ECO:0000313" key="2">
    <source>
        <dbReference type="EMBL" id="KAL2060098.1"/>
    </source>
</evidence>
<sequence>MQFGAVTVQCSAGNFLSALAKFEDSCDPVKGESARTSTGTACWETFQILKEGFLSSNPLFYFYLQVDIDIDINTNEARAEDRNGNTGTAYQESSGNDMDGSEQHSSS</sequence>
<reference evidence="2 3" key="1">
    <citation type="journal article" date="2024" name="Commun. Biol.">
        <title>Comparative genomic analysis of thermophilic fungi reveals convergent evolutionary adaptations and gene losses.</title>
        <authorList>
            <person name="Steindorff A.S."/>
            <person name="Aguilar-Pontes M.V."/>
            <person name="Robinson A.J."/>
            <person name="Andreopoulos B."/>
            <person name="LaButti K."/>
            <person name="Kuo A."/>
            <person name="Mondo S."/>
            <person name="Riley R."/>
            <person name="Otillar R."/>
            <person name="Haridas S."/>
            <person name="Lipzen A."/>
            <person name="Grimwood J."/>
            <person name="Schmutz J."/>
            <person name="Clum A."/>
            <person name="Reid I.D."/>
            <person name="Moisan M.C."/>
            <person name="Butler G."/>
            <person name="Nguyen T.T.M."/>
            <person name="Dewar K."/>
            <person name="Conant G."/>
            <person name="Drula E."/>
            <person name="Henrissat B."/>
            <person name="Hansel C."/>
            <person name="Singer S."/>
            <person name="Hutchinson M.I."/>
            <person name="de Vries R.P."/>
            <person name="Natvig D.O."/>
            <person name="Powell A.J."/>
            <person name="Tsang A."/>
            <person name="Grigoriev I.V."/>
        </authorList>
    </citation>
    <scope>NUCLEOTIDE SEQUENCE [LARGE SCALE GENOMIC DNA]</scope>
    <source>
        <strain evidence="2 3">CBS 494.80</strain>
    </source>
</reference>
<gene>
    <name evidence="2" type="ORF">VTL71DRAFT_9920</name>
</gene>
<evidence type="ECO:0000256" key="1">
    <source>
        <dbReference type="SAM" id="MobiDB-lite"/>
    </source>
</evidence>
<proteinExistence type="predicted"/>
<comment type="caution">
    <text evidence="2">The sequence shown here is derived from an EMBL/GenBank/DDBJ whole genome shotgun (WGS) entry which is preliminary data.</text>
</comment>
<dbReference type="EMBL" id="JAZHXI010000024">
    <property type="protein sequence ID" value="KAL2060098.1"/>
    <property type="molecule type" value="Genomic_DNA"/>
</dbReference>
<protein>
    <submittedName>
        <fullName evidence="2">Uncharacterized protein</fullName>
    </submittedName>
</protein>
<name>A0ABR4BTV2_9HELO</name>
<dbReference type="Proteomes" id="UP001595075">
    <property type="component" value="Unassembled WGS sequence"/>
</dbReference>
<feature type="non-terminal residue" evidence="2">
    <location>
        <position position="107"/>
    </location>
</feature>
<feature type="compositionally biased region" description="Polar residues" evidence="1">
    <location>
        <begin position="84"/>
        <end position="96"/>
    </location>
</feature>
<keyword evidence="3" id="KW-1185">Reference proteome</keyword>
<evidence type="ECO:0000313" key="3">
    <source>
        <dbReference type="Proteomes" id="UP001595075"/>
    </source>
</evidence>
<organism evidence="2 3">
    <name type="scientific">Oculimacula yallundae</name>
    <dbReference type="NCBI Taxonomy" id="86028"/>
    <lineage>
        <taxon>Eukaryota</taxon>
        <taxon>Fungi</taxon>
        <taxon>Dikarya</taxon>
        <taxon>Ascomycota</taxon>
        <taxon>Pezizomycotina</taxon>
        <taxon>Leotiomycetes</taxon>
        <taxon>Helotiales</taxon>
        <taxon>Ploettnerulaceae</taxon>
        <taxon>Oculimacula</taxon>
    </lineage>
</organism>